<dbReference type="Gene3D" id="2.40.30.170">
    <property type="match status" value="1"/>
</dbReference>
<dbReference type="PANTHER" id="PTHR32347">
    <property type="entry name" value="EFFLUX SYSTEM COMPONENT YKNX-RELATED"/>
    <property type="match status" value="1"/>
</dbReference>
<name>A0A1T4JK28_9HYPH</name>
<feature type="region of interest" description="Disordered" evidence="3">
    <location>
        <begin position="121"/>
        <end position="146"/>
    </location>
</feature>
<proteinExistence type="predicted"/>
<dbReference type="AlphaFoldDB" id="A0A1T4JK28"/>
<dbReference type="InterPro" id="IPR050465">
    <property type="entry name" value="UPF0194_transport"/>
</dbReference>
<reference evidence="5" key="1">
    <citation type="submission" date="2017-02" db="EMBL/GenBank/DDBJ databases">
        <authorList>
            <person name="Varghese N."/>
            <person name="Submissions S."/>
        </authorList>
    </citation>
    <scope>NUCLEOTIDE SEQUENCE [LARGE SCALE GENOMIC DNA]</scope>
    <source>
        <strain evidence="5">ATCC 27094</strain>
    </source>
</reference>
<comment type="subcellular location">
    <subcellularLocation>
        <location evidence="1">Cell envelope</location>
    </subcellularLocation>
</comment>
<dbReference type="RefSeq" id="WP_170920711.1">
    <property type="nucleotide sequence ID" value="NZ_FUWJ01000001.1"/>
</dbReference>
<evidence type="ECO:0000256" key="2">
    <source>
        <dbReference type="ARBA" id="ARBA00023054"/>
    </source>
</evidence>
<organism evidence="4 5">
    <name type="scientific">Enhydrobacter aerosaccus</name>
    <dbReference type="NCBI Taxonomy" id="225324"/>
    <lineage>
        <taxon>Bacteria</taxon>
        <taxon>Pseudomonadati</taxon>
        <taxon>Pseudomonadota</taxon>
        <taxon>Alphaproteobacteria</taxon>
        <taxon>Hyphomicrobiales</taxon>
        <taxon>Enhydrobacter</taxon>
    </lineage>
</organism>
<dbReference type="Proteomes" id="UP000190092">
    <property type="component" value="Unassembled WGS sequence"/>
</dbReference>
<accession>A0A1T4JK28</accession>
<evidence type="ECO:0000313" key="5">
    <source>
        <dbReference type="Proteomes" id="UP000190092"/>
    </source>
</evidence>
<keyword evidence="5" id="KW-1185">Reference proteome</keyword>
<dbReference type="STRING" id="225324.SAMN02745126_00031"/>
<sequence length="352" mass="38485">MTQRQKFGWWIAALLVVGAISFSVAGPRIDKDLEGARPTRKPLMVRGFTDATMAEVVLDGVGSDTVLELRVVEGQQVKRGDVVAVLANYPLADIAVRSAEAELEKAQARRKSLMGGIPVAEVANDTSEDAPKSKTKSAGPPKRGVAEQEVMVKLSAEEAKLKTLNMQRSGLPPDQRELEITVSNQNVEHEQARLRVLKETLADDLAKSDAEIALKKAKLEDAQLIREQALVRSPLDGVVLQIWTHPGERIRRGIAQIVDMQRLRIVADVDEVLLDRMKVGAKVNVTFRGEKTSHEGRIVLVGSEIRRTPNQGSFGSSTTKVRSIPVKIELNDPSQMPQMVGREAIVTFEGGA</sequence>
<dbReference type="PANTHER" id="PTHR32347:SF27">
    <property type="entry name" value="RND EFFLUX PUMP MEMBRANE FUSION PROTEIN BARREL-SANDWICH DOMAIN-CONTAINING PROTEIN"/>
    <property type="match status" value="1"/>
</dbReference>
<dbReference type="GO" id="GO:0030313">
    <property type="term" value="C:cell envelope"/>
    <property type="evidence" value="ECO:0007669"/>
    <property type="project" value="UniProtKB-SubCell"/>
</dbReference>
<gene>
    <name evidence="4" type="ORF">SAMN02745126_00031</name>
</gene>
<keyword evidence="2" id="KW-0175">Coiled coil</keyword>
<evidence type="ECO:0000256" key="3">
    <source>
        <dbReference type="SAM" id="MobiDB-lite"/>
    </source>
</evidence>
<protein>
    <submittedName>
        <fullName evidence="4">Multidrug resistance efflux pump</fullName>
    </submittedName>
</protein>
<evidence type="ECO:0000313" key="4">
    <source>
        <dbReference type="EMBL" id="SJZ30509.1"/>
    </source>
</evidence>
<dbReference type="SUPFAM" id="SSF111369">
    <property type="entry name" value="HlyD-like secretion proteins"/>
    <property type="match status" value="1"/>
</dbReference>
<evidence type="ECO:0000256" key="1">
    <source>
        <dbReference type="ARBA" id="ARBA00004196"/>
    </source>
</evidence>
<dbReference type="EMBL" id="FUWJ01000001">
    <property type="protein sequence ID" value="SJZ30509.1"/>
    <property type="molecule type" value="Genomic_DNA"/>
</dbReference>